<proteinExistence type="predicted"/>
<reference evidence="1 2" key="1">
    <citation type="journal article" date="2017" name="Int. J. Syst. Evol. Microbiol.">
        <title>Macrococcus canis sp. nov., a skin bacterium associated with infections in dogs.</title>
        <authorList>
            <person name="Gobeli Brawand S."/>
            <person name="Cotting K."/>
            <person name="Gomez-Sanz E."/>
            <person name="Collaud A."/>
            <person name="Thomann A."/>
            <person name="Brodard I."/>
            <person name="Rodriguez-Campos S."/>
            <person name="Strauss C."/>
            <person name="Perreten V."/>
        </authorList>
    </citation>
    <scope>NUCLEOTIDE SEQUENCE [LARGE SCALE GENOMIC DNA]</scope>
    <source>
        <strain evidence="1 2">KM45013</strain>
    </source>
</reference>
<protein>
    <submittedName>
        <fullName evidence="1">Uncharacterized protein</fullName>
    </submittedName>
</protein>
<dbReference type="GeneID" id="35295549"/>
<organism evidence="1 2">
    <name type="scientific">Macrococcoides canis</name>
    <dbReference type="NCBI Taxonomy" id="1855823"/>
    <lineage>
        <taxon>Bacteria</taxon>
        <taxon>Bacillati</taxon>
        <taxon>Bacillota</taxon>
        <taxon>Bacilli</taxon>
        <taxon>Bacillales</taxon>
        <taxon>Staphylococcaceae</taxon>
        <taxon>Macrococcoides</taxon>
    </lineage>
</organism>
<dbReference type="STRING" id="1855823.MCCS_14330"/>
<sequence>MYINDFDKKLTELQTDNFFKGKEVNKIIVRHKEIGKTYIVSSLVEPFNRTSDQEWQAMVLYRECKNEYAWFVMHKTEFVNGQFELVEEKV</sequence>
<dbReference type="Proteomes" id="UP000194154">
    <property type="component" value="Chromosome"/>
</dbReference>
<evidence type="ECO:0000313" key="1">
    <source>
        <dbReference type="EMBL" id="ARQ07074.1"/>
    </source>
</evidence>
<keyword evidence="2" id="KW-1185">Reference proteome</keyword>
<dbReference type="AlphaFoldDB" id="A0A1W7ABW6"/>
<gene>
    <name evidence="1" type="ORF">MCCS_14330</name>
</gene>
<dbReference type="KEGG" id="mcak:MCCS_14330"/>
<name>A0A1W7ABW6_9STAP</name>
<accession>A0A1W7ABW6</accession>
<dbReference type="EMBL" id="CP021059">
    <property type="protein sequence ID" value="ARQ07074.1"/>
    <property type="molecule type" value="Genomic_DNA"/>
</dbReference>
<dbReference type="RefSeq" id="WP_086042701.1">
    <property type="nucleotide sequence ID" value="NZ_CBCRZA010000002.1"/>
</dbReference>
<evidence type="ECO:0000313" key="2">
    <source>
        <dbReference type="Proteomes" id="UP000194154"/>
    </source>
</evidence>